<dbReference type="PANTHER" id="PTHR44942:SF4">
    <property type="entry name" value="METHYLTRANSFERASE TYPE 11 DOMAIN-CONTAINING PROTEIN"/>
    <property type="match status" value="1"/>
</dbReference>
<keyword evidence="1 4" id="KW-0489">Methyltransferase</keyword>
<evidence type="ECO:0000256" key="2">
    <source>
        <dbReference type="ARBA" id="ARBA00022679"/>
    </source>
</evidence>
<dbReference type="GO" id="GO:0008168">
    <property type="term" value="F:methyltransferase activity"/>
    <property type="evidence" value="ECO:0007669"/>
    <property type="project" value="UniProtKB-KW"/>
</dbReference>
<protein>
    <submittedName>
        <fullName evidence="4">Class I SAM-dependent methyltransferase</fullName>
    </submittedName>
</protein>
<dbReference type="SUPFAM" id="SSF53335">
    <property type="entry name" value="S-adenosyl-L-methionine-dependent methyltransferases"/>
    <property type="match status" value="1"/>
</dbReference>
<sequence length="235" mass="28477">MYNVKSQSLDRAFQEYDKLISDYPIKIFWDMMSYANLKLNSNILEIGSGTGKATRRLLDLKFNNINCIEREYELASYMNKRFQDSINIYISSFEEWQVPNEKYDIIICANSFQYLNRDISMTKIQSILKKHGTLALIWTAYPSFNYSRDKISHVKNDIVNNYKFYDVETKIYNWHKIYTEEEYIKFLNMQNYYYLLEEKKKKEIYYKVVDNIKENNIIKINYELILLLLKNRENE</sequence>
<evidence type="ECO:0000259" key="3">
    <source>
        <dbReference type="Pfam" id="PF13649"/>
    </source>
</evidence>
<evidence type="ECO:0000313" key="5">
    <source>
        <dbReference type="Proteomes" id="UP000467132"/>
    </source>
</evidence>
<keyword evidence="5" id="KW-1185">Reference proteome</keyword>
<proteinExistence type="predicted"/>
<organism evidence="4 5">
    <name type="scientific">Senegalia massiliensis</name>
    <dbReference type="NCBI Taxonomy" id="1720316"/>
    <lineage>
        <taxon>Bacteria</taxon>
        <taxon>Bacillati</taxon>
        <taxon>Bacillota</taxon>
        <taxon>Clostridia</taxon>
        <taxon>Eubacteriales</taxon>
        <taxon>Clostridiaceae</taxon>
        <taxon>Senegalia</taxon>
    </lineage>
</organism>
<comment type="caution">
    <text evidence="4">The sequence shown here is derived from an EMBL/GenBank/DDBJ whole genome shotgun (WGS) entry which is preliminary data.</text>
</comment>
<reference evidence="4 5" key="1">
    <citation type="submission" date="2018-08" db="EMBL/GenBank/DDBJ databases">
        <title>Murine metabolic-syndrome-specific gut microbial biobank.</title>
        <authorList>
            <person name="Liu C."/>
        </authorList>
    </citation>
    <scope>NUCLEOTIDE SEQUENCE [LARGE SCALE GENOMIC DNA]</scope>
    <source>
        <strain evidence="4 5">583</strain>
    </source>
</reference>
<dbReference type="AlphaFoldDB" id="A0A845QSA9"/>
<keyword evidence="2 4" id="KW-0808">Transferase</keyword>
<dbReference type="Pfam" id="PF13649">
    <property type="entry name" value="Methyltransf_25"/>
    <property type="match status" value="1"/>
</dbReference>
<dbReference type="InterPro" id="IPR029063">
    <property type="entry name" value="SAM-dependent_MTases_sf"/>
</dbReference>
<dbReference type="InterPro" id="IPR051052">
    <property type="entry name" value="Diverse_substrate_MTase"/>
</dbReference>
<gene>
    <name evidence="4" type="ORF">D3Z33_02360</name>
</gene>
<dbReference type="OrthoDB" id="9797252at2"/>
<accession>A0A845QSA9</accession>
<dbReference type="PANTHER" id="PTHR44942">
    <property type="entry name" value="METHYLTRANSF_11 DOMAIN-CONTAINING PROTEIN"/>
    <property type="match status" value="1"/>
</dbReference>
<dbReference type="Gene3D" id="3.40.50.150">
    <property type="entry name" value="Vaccinia Virus protein VP39"/>
    <property type="match status" value="1"/>
</dbReference>
<evidence type="ECO:0000313" key="4">
    <source>
        <dbReference type="EMBL" id="NBI05697.1"/>
    </source>
</evidence>
<dbReference type="GO" id="GO:0032259">
    <property type="term" value="P:methylation"/>
    <property type="evidence" value="ECO:0007669"/>
    <property type="project" value="UniProtKB-KW"/>
</dbReference>
<dbReference type="RefSeq" id="WP_160196194.1">
    <property type="nucleotide sequence ID" value="NZ_QXXA01000004.1"/>
</dbReference>
<dbReference type="EMBL" id="QXXA01000004">
    <property type="protein sequence ID" value="NBI05697.1"/>
    <property type="molecule type" value="Genomic_DNA"/>
</dbReference>
<dbReference type="Proteomes" id="UP000467132">
    <property type="component" value="Unassembled WGS sequence"/>
</dbReference>
<feature type="domain" description="Methyltransferase" evidence="3">
    <location>
        <begin position="43"/>
        <end position="132"/>
    </location>
</feature>
<dbReference type="CDD" id="cd02440">
    <property type="entry name" value="AdoMet_MTases"/>
    <property type="match status" value="1"/>
</dbReference>
<dbReference type="InterPro" id="IPR041698">
    <property type="entry name" value="Methyltransf_25"/>
</dbReference>
<name>A0A845QSA9_9CLOT</name>
<evidence type="ECO:0000256" key="1">
    <source>
        <dbReference type="ARBA" id="ARBA00022603"/>
    </source>
</evidence>